<accession>A0ABQ3XPD3</accession>
<comment type="cofactor">
    <cofactor evidence="1">
        <name>FAD</name>
        <dbReference type="ChEBI" id="CHEBI:57692"/>
    </cofactor>
</comment>
<evidence type="ECO:0000256" key="1">
    <source>
        <dbReference type="ARBA" id="ARBA00001974"/>
    </source>
</evidence>
<comment type="similarity">
    <text evidence="2">Belongs to the FAD-dependent glycerol-3-phosphate dehydrogenase family.</text>
</comment>
<evidence type="ECO:0000256" key="2">
    <source>
        <dbReference type="ARBA" id="ARBA00007330"/>
    </source>
</evidence>
<dbReference type="InterPro" id="IPR036188">
    <property type="entry name" value="FAD/NAD-bd_sf"/>
</dbReference>
<dbReference type="SUPFAM" id="SSF51905">
    <property type="entry name" value="FAD/NAD(P)-binding domain"/>
    <property type="match status" value="1"/>
</dbReference>
<protein>
    <submittedName>
        <fullName evidence="8">FAD-dependent oxidoreductase</fullName>
    </submittedName>
</protein>
<gene>
    <name evidence="8" type="ORF">Aco03nite_087730</name>
</gene>
<keyword evidence="3" id="KW-0285">Flavoprotein</keyword>
<evidence type="ECO:0000259" key="7">
    <source>
        <dbReference type="Pfam" id="PF16901"/>
    </source>
</evidence>
<dbReference type="PRINTS" id="PR01001">
    <property type="entry name" value="FADG3PDH"/>
</dbReference>
<keyword evidence="4" id="KW-0274">FAD</keyword>
<dbReference type="InterPro" id="IPR031656">
    <property type="entry name" value="DAO_C"/>
</dbReference>
<evidence type="ECO:0000256" key="5">
    <source>
        <dbReference type="ARBA" id="ARBA00023002"/>
    </source>
</evidence>
<dbReference type="InterPro" id="IPR038299">
    <property type="entry name" value="DAO_C_sf"/>
</dbReference>
<organism evidence="8 9">
    <name type="scientific">Actinoplanes couchii</name>
    <dbReference type="NCBI Taxonomy" id="403638"/>
    <lineage>
        <taxon>Bacteria</taxon>
        <taxon>Bacillati</taxon>
        <taxon>Actinomycetota</taxon>
        <taxon>Actinomycetes</taxon>
        <taxon>Micromonosporales</taxon>
        <taxon>Micromonosporaceae</taxon>
        <taxon>Actinoplanes</taxon>
    </lineage>
</organism>
<evidence type="ECO:0000313" key="9">
    <source>
        <dbReference type="Proteomes" id="UP000612282"/>
    </source>
</evidence>
<dbReference type="PANTHER" id="PTHR11985:SF31">
    <property type="entry name" value="GLYCEROL-3-PHOSPHATE DEHYDROGENASE 2"/>
    <property type="match status" value="1"/>
</dbReference>
<comment type="caution">
    <text evidence="8">The sequence shown here is derived from an EMBL/GenBank/DDBJ whole genome shotgun (WGS) entry which is preliminary data.</text>
</comment>
<feature type="domain" description="FAD dependent oxidoreductase" evidence="6">
    <location>
        <begin position="25"/>
        <end position="378"/>
    </location>
</feature>
<keyword evidence="9" id="KW-1185">Reference proteome</keyword>
<proteinExistence type="inferred from homology"/>
<name>A0ABQ3XPD3_9ACTN</name>
<dbReference type="Pfam" id="PF16901">
    <property type="entry name" value="DAO_C"/>
    <property type="match status" value="1"/>
</dbReference>
<dbReference type="PANTHER" id="PTHR11985">
    <property type="entry name" value="GLYCEROL-3-PHOSPHATE DEHYDROGENASE"/>
    <property type="match status" value="1"/>
</dbReference>
<dbReference type="PROSITE" id="PS00978">
    <property type="entry name" value="FAD_G3PDH_2"/>
    <property type="match status" value="1"/>
</dbReference>
<dbReference type="EMBL" id="BOMG01000106">
    <property type="protein sequence ID" value="GID60369.1"/>
    <property type="molecule type" value="Genomic_DNA"/>
</dbReference>
<evidence type="ECO:0000256" key="4">
    <source>
        <dbReference type="ARBA" id="ARBA00022827"/>
    </source>
</evidence>
<sequence length="573" mass="61242">MKTGVISPQAREKALAALSSGEELDVLIVGAGVVGAGSALDAATRGLSVGLVEARDFASGTSSRSSKLIHGGLRYLEMLDFSLVREALRERGLLIQKLAPHLVRPVPFLYPLQKRAWERLYMGAGLALYDILALSGNGAGVPMHRHLSRVEALKAFPSLRPETLVGAIRYYDAQVDDARHTMFLVRTAMAHGAHVASRTEVIGFLRDGRRVVGVRARDLATGAEFEIKARTVINATGVWTGDSQAMLAGERGEFTVTASKGIHLVVPRDRIAGHTGMILRTSTSVLFVIPWDDHWIIGTTDTKWDLDKADPAASGKDVDYLLDEVNKALATPLTRDDVQGVYAGLRPLLSAQAASTAKLSREHAVGNPVPGMIVVAGGKYTTYRVMAKDAVDAAARDMSTRVQPSCTDQIPLLGADGYRAAWNRRTALARSAGLPVSRIEHLLRRYGTLIDEVLGLIEADPSLGEPLEGAPGHLKAEIVYAVTHEGARHLDDVLTRRTRVAFETPDRGVTAAHAAASLIAPALGWSPADAKREAAAYESHVIAELSAQTQPDDTTADATLRGVPTQASLASAS</sequence>
<dbReference type="Gene3D" id="1.10.8.870">
    <property type="entry name" value="Alpha-glycerophosphate oxidase, cap domain"/>
    <property type="match status" value="1"/>
</dbReference>
<dbReference type="Gene3D" id="3.50.50.60">
    <property type="entry name" value="FAD/NAD(P)-binding domain"/>
    <property type="match status" value="1"/>
</dbReference>
<dbReference type="Gene3D" id="3.30.9.10">
    <property type="entry name" value="D-Amino Acid Oxidase, subunit A, domain 2"/>
    <property type="match status" value="1"/>
</dbReference>
<keyword evidence="5" id="KW-0560">Oxidoreductase</keyword>
<dbReference type="Pfam" id="PF01266">
    <property type="entry name" value="DAO"/>
    <property type="match status" value="1"/>
</dbReference>
<reference evidence="8 9" key="1">
    <citation type="submission" date="2021-01" db="EMBL/GenBank/DDBJ databases">
        <title>Whole genome shotgun sequence of Actinoplanes couchii NBRC 106145.</title>
        <authorList>
            <person name="Komaki H."/>
            <person name="Tamura T."/>
        </authorList>
    </citation>
    <scope>NUCLEOTIDE SEQUENCE [LARGE SCALE GENOMIC DNA]</scope>
    <source>
        <strain evidence="8 9">NBRC 106145</strain>
    </source>
</reference>
<dbReference type="Proteomes" id="UP000612282">
    <property type="component" value="Unassembled WGS sequence"/>
</dbReference>
<evidence type="ECO:0000313" key="8">
    <source>
        <dbReference type="EMBL" id="GID60369.1"/>
    </source>
</evidence>
<dbReference type="InterPro" id="IPR006076">
    <property type="entry name" value="FAD-dep_OxRdtase"/>
</dbReference>
<evidence type="ECO:0000259" key="6">
    <source>
        <dbReference type="Pfam" id="PF01266"/>
    </source>
</evidence>
<evidence type="ECO:0000256" key="3">
    <source>
        <dbReference type="ARBA" id="ARBA00022630"/>
    </source>
</evidence>
<dbReference type="InterPro" id="IPR000447">
    <property type="entry name" value="G3P_DH_FAD-dep"/>
</dbReference>
<feature type="domain" description="Alpha-glycerophosphate oxidase C-terminal" evidence="7">
    <location>
        <begin position="405"/>
        <end position="528"/>
    </location>
</feature>
<dbReference type="RefSeq" id="WP_203807311.1">
    <property type="nucleotide sequence ID" value="NZ_BAAAQE010000009.1"/>
</dbReference>